<protein>
    <recommendedName>
        <fullName evidence="5">HAMP domain-containing protein</fullName>
    </recommendedName>
</protein>
<evidence type="ECO:0000259" key="5">
    <source>
        <dbReference type="PROSITE" id="PS50885"/>
    </source>
</evidence>
<dbReference type="Gene3D" id="6.10.250.2870">
    <property type="match status" value="1"/>
</dbReference>
<comment type="caution">
    <text evidence="6">The sequence shown here is derived from an EMBL/GenBank/DDBJ whole genome shotgun (WGS) entry which is preliminary data.</text>
</comment>
<keyword evidence="7" id="KW-1185">Reference proteome</keyword>
<keyword evidence="4" id="KW-1133">Transmembrane helix</keyword>
<keyword evidence="4" id="KW-0812">Transmembrane</keyword>
<dbReference type="Gene3D" id="6.10.340.10">
    <property type="match status" value="1"/>
</dbReference>
<dbReference type="InterPro" id="IPR050482">
    <property type="entry name" value="Sensor_HK_TwoCompSys"/>
</dbReference>
<evidence type="ECO:0000313" key="7">
    <source>
        <dbReference type="Proteomes" id="UP000095042"/>
    </source>
</evidence>
<sequence length="432" mass="47271">MAWSIGTDAASGCYRRRESSGGRGRGRIWILNTRSATHAEIESSLGIAQGFAQATIRDLASRGRLDQLSETLPQELRSLRHVRLLLMVDGKLNMMAPISVHGEHVSRWAPKWFAALVGPNLSGRSIRVVSASRADPVIIIGEPADEIAEAWRDFASLAVIWLTLNFAVLVILYMVLGRVLHPLASLARGMQSLKGGRYATRLKPSRVKEIALITDRFNGLAGNLDGAREENSQLYRQLISTQEQVRREIAHELHDEAGACLFGIAANASSIRTFSDRLDGPPGAEIGEHVGEIMNGTDRLKAMNRSILKQLRPGPIGQVSLTQLIKELLSGLQRSHRETQILATVSDLAKSYGEGCDLTLYRCIQEGVTAAVRKGRAKTVYVDVCEHKTAGRGARKQVRKSLRATLRFDGSGLSASKPKDLTFATIAERARA</sequence>
<dbReference type="InterPro" id="IPR003660">
    <property type="entry name" value="HAMP_dom"/>
</dbReference>
<keyword evidence="3" id="KW-0902">Two-component regulatory system</keyword>
<dbReference type="Pfam" id="PF07730">
    <property type="entry name" value="HisKA_3"/>
    <property type="match status" value="1"/>
</dbReference>
<dbReference type="AlphaFoldDB" id="A0A1E3WB77"/>
<keyword evidence="1" id="KW-0808">Transferase</keyword>
<dbReference type="PROSITE" id="PS50885">
    <property type="entry name" value="HAMP"/>
    <property type="match status" value="1"/>
</dbReference>
<dbReference type="GO" id="GO:0046983">
    <property type="term" value="F:protein dimerization activity"/>
    <property type="evidence" value="ECO:0007669"/>
    <property type="project" value="InterPro"/>
</dbReference>
<evidence type="ECO:0000256" key="3">
    <source>
        <dbReference type="ARBA" id="ARBA00023012"/>
    </source>
</evidence>
<keyword evidence="4" id="KW-0472">Membrane</keyword>
<evidence type="ECO:0000256" key="4">
    <source>
        <dbReference type="SAM" id="Phobius"/>
    </source>
</evidence>
<dbReference type="SMART" id="SM00304">
    <property type="entry name" value="HAMP"/>
    <property type="match status" value="1"/>
</dbReference>
<dbReference type="InterPro" id="IPR011712">
    <property type="entry name" value="Sig_transdc_His_kin_sub3_dim/P"/>
</dbReference>
<dbReference type="GO" id="GO:0000155">
    <property type="term" value="F:phosphorelay sensor kinase activity"/>
    <property type="evidence" value="ECO:0007669"/>
    <property type="project" value="InterPro"/>
</dbReference>
<dbReference type="CDD" id="cd06225">
    <property type="entry name" value="HAMP"/>
    <property type="match status" value="1"/>
</dbReference>
<feature type="non-terminal residue" evidence="6">
    <location>
        <position position="432"/>
    </location>
</feature>
<evidence type="ECO:0000313" key="6">
    <source>
        <dbReference type="EMBL" id="ODS03059.1"/>
    </source>
</evidence>
<dbReference type="PANTHER" id="PTHR24421">
    <property type="entry name" value="NITRATE/NITRITE SENSOR PROTEIN NARX-RELATED"/>
    <property type="match status" value="1"/>
</dbReference>
<feature type="domain" description="HAMP" evidence="5">
    <location>
        <begin position="177"/>
        <end position="229"/>
    </location>
</feature>
<dbReference type="Proteomes" id="UP000095042">
    <property type="component" value="Unassembled WGS sequence"/>
</dbReference>
<name>A0A1E3WB77_9HYPH</name>
<gene>
    <name evidence="6" type="ORF">AUC71_11855</name>
</gene>
<reference evidence="6 7" key="1">
    <citation type="journal article" date="2016" name="Environ. Microbiol.">
        <title>New Methyloceanibacter diversity from North Sea sediments includes methanotroph containing solely the soluble methane monooxygenase.</title>
        <authorList>
            <person name="Vekeman B."/>
            <person name="Kerckhof F.M."/>
            <person name="Cremers G."/>
            <person name="de Vos P."/>
            <person name="Vandamme P."/>
            <person name="Boon N."/>
            <person name="Op den Camp H.J."/>
            <person name="Heylen K."/>
        </authorList>
    </citation>
    <scope>NUCLEOTIDE SEQUENCE [LARGE SCALE GENOMIC DNA]</scope>
    <source>
        <strain evidence="6 7">R-67177</strain>
    </source>
</reference>
<feature type="transmembrane region" description="Helical" evidence="4">
    <location>
        <begin position="154"/>
        <end position="176"/>
    </location>
</feature>
<evidence type="ECO:0000256" key="2">
    <source>
        <dbReference type="ARBA" id="ARBA00022777"/>
    </source>
</evidence>
<proteinExistence type="predicted"/>
<keyword evidence="2" id="KW-0418">Kinase</keyword>
<accession>A0A1E3WB77</accession>
<dbReference type="Pfam" id="PF00672">
    <property type="entry name" value="HAMP"/>
    <property type="match status" value="1"/>
</dbReference>
<organism evidence="6 7">
    <name type="scientific">Methyloceanibacter marginalis</name>
    <dbReference type="NCBI Taxonomy" id="1774971"/>
    <lineage>
        <taxon>Bacteria</taxon>
        <taxon>Pseudomonadati</taxon>
        <taxon>Pseudomonadota</taxon>
        <taxon>Alphaproteobacteria</taxon>
        <taxon>Hyphomicrobiales</taxon>
        <taxon>Hyphomicrobiaceae</taxon>
        <taxon>Methyloceanibacter</taxon>
    </lineage>
</organism>
<dbReference type="EMBL" id="LPWD01000178">
    <property type="protein sequence ID" value="ODS03059.1"/>
    <property type="molecule type" value="Genomic_DNA"/>
</dbReference>
<dbReference type="PANTHER" id="PTHR24421:SF58">
    <property type="entry name" value="SIGNAL TRANSDUCTION HISTIDINE-PROTEIN KINASE_PHOSPHATASE UHPB"/>
    <property type="match status" value="1"/>
</dbReference>
<dbReference type="GO" id="GO:0016020">
    <property type="term" value="C:membrane"/>
    <property type="evidence" value="ECO:0007669"/>
    <property type="project" value="InterPro"/>
</dbReference>
<evidence type="ECO:0000256" key="1">
    <source>
        <dbReference type="ARBA" id="ARBA00022679"/>
    </source>
</evidence>